<dbReference type="Proteomes" id="UP001637618">
    <property type="component" value="Unassembled WGS sequence"/>
</dbReference>
<organism evidence="1 2">
    <name type="scientific">Pseudomonas imrae</name>
    <dbReference type="NCBI Taxonomy" id="2992837"/>
    <lineage>
        <taxon>Bacteria</taxon>
        <taxon>Pseudomonadati</taxon>
        <taxon>Pseudomonadota</taxon>
        <taxon>Gammaproteobacteria</taxon>
        <taxon>Pseudomonadales</taxon>
        <taxon>Pseudomonadaceae</taxon>
        <taxon>Pseudomonas</taxon>
    </lineage>
</organism>
<name>A0ACC7P8H1_9PSED</name>
<proteinExistence type="predicted"/>
<dbReference type="EMBL" id="JAPEQY010000001">
    <property type="protein sequence ID" value="MFO2475966.1"/>
    <property type="molecule type" value="Genomic_DNA"/>
</dbReference>
<comment type="caution">
    <text evidence="1">The sequence shown here is derived from an EMBL/GenBank/DDBJ whole genome shotgun (WGS) entry which is preliminary data.</text>
</comment>
<accession>A0ACC7P8H1</accession>
<evidence type="ECO:0000313" key="2">
    <source>
        <dbReference type="Proteomes" id="UP001637618"/>
    </source>
</evidence>
<keyword evidence="2" id="KW-1185">Reference proteome</keyword>
<evidence type="ECO:0000313" key="1">
    <source>
        <dbReference type="EMBL" id="MFO2475966.1"/>
    </source>
</evidence>
<reference evidence="1" key="1">
    <citation type="submission" date="2022-11" db="EMBL/GenBank/DDBJ databases">
        <title>Draft genome sequences of strains of Pseudomonas imrae sp. nov.</title>
        <authorList>
            <person name="Salva Serra F."/>
            <person name="Nimje P."/>
            <person name="Moore E.R.B."/>
            <person name="Marathe N.P."/>
        </authorList>
    </citation>
    <scope>NUCLEOTIDE SEQUENCE</scope>
    <source>
        <strain evidence="1">15FMM2</strain>
    </source>
</reference>
<gene>
    <name evidence="1" type="ORF">OOJ96_00905</name>
</gene>
<protein>
    <submittedName>
        <fullName evidence="1">B3/4 domain-containing protein</fullName>
    </submittedName>
</protein>
<sequence>MSSVRPLITSQIAVLAPGFRALSICVEAAPLINPDFAQKALADACQAVMNDDPAWAQAHLGAWAEVFRGFGAKPQRTPCSAEALRKRVLRGGGLPPIDPIVDLYNAISLEYAIPVGGENLAAYVGTPRLVIADGDELFDAVKDGQIVNESPEPGEVIWRDDMGVTCRRWNWRQGVRTRLSSDATRMWFILESLPQMPLDALQEAGGRLVEGLGVMMPGTLIEQELIGPDAG</sequence>